<evidence type="ECO:0000313" key="1">
    <source>
        <dbReference type="EMBL" id="CAB4584124.1"/>
    </source>
</evidence>
<protein>
    <submittedName>
        <fullName evidence="1">Unannotated protein</fullName>
    </submittedName>
</protein>
<name>A0A6J6FB02_9ZZZZ</name>
<gene>
    <name evidence="1" type="ORF">UFOPK1726_01113</name>
</gene>
<reference evidence="1" key="1">
    <citation type="submission" date="2020-05" db="EMBL/GenBank/DDBJ databases">
        <authorList>
            <person name="Chiriac C."/>
            <person name="Salcher M."/>
            <person name="Ghai R."/>
            <person name="Kavagutti S V."/>
        </authorList>
    </citation>
    <scope>NUCLEOTIDE SEQUENCE</scope>
</reference>
<accession>A0A6J6FB02</accession>
<dbReference type="EMBL" id="CAEZTT010000161">
    <property type="protein sequence ID" value="CAB4584124.1"/>
    <property type="molecule type" value="Genomic_DNA"/>
</dbReference>
<sequence length="318" mass="36520">MMNVFQLDGSEPQLATRSRLGGRTRFYEHGPTFGEMYTEVMNKMGVKALDGLLCDFEGSRARFTSTVLQHPANRIVKAVAEPALYVVHQGTVAADGVVSIWEDAAEFQLDMDDAADPEIQAYKLEPIQAAKTVRSWVEQQAQERGFGWQGLVLKDGKGRRWRMWSDIYQTVRRFRGNESSTEERFARLRKSRSVDQYLSFFPEDRDALYELEGRLRKNTRQLLHFYGDVFRARKTAYHELPWPYKHHVSQLHNLYKDTLKAQGKKVDLEQVIRYVNGLTVEDTANMSKVHKLELRPAKKAETEAVVAGTAEESKETAQ</sequence>
<dbReference type="AlphaFoldDB" id="A0A6J6FB02"/>
<organism evidence="1">
    <name type="scientific">freshwater metagenome</name>
    <dbReference type="NCBI Taxonomy" id="449393"/>
    <lineage>
        <taxon>unclassified sequences</taxon>
        <taxon>metagenomes</taxon>
        <taxon>ecological metagenomes</taxon>
    </lineage>
</organism>
<proteinExistence type="predicted"/>